<evidence type="ECO:0000313" key="2">
    <source>
        <dbReference type="EMBL" id="CAD1469438.1"/>
    </source>
</evidence>
<feature type="non-terminal residue" evidence="2">
    <location>
        <position position="1"/>
    </location>
</feature>
<protein>
    <submittedName>
        <fullName evidence="2">Uncharacterized protein</fullName>
    </submittedName>
</protein>
<feature type="compositionally biased region" description="Low complexity" evidence="1">
    <location>
        <begin position="29"/>
        <end position="51"/>
    </location>
</feature>
<evidence type="ECO:0000256" key="1">
    <source>
        <dbReference type="SAM" id="MobiDB-lite"/>
    </source>
</evidence>
<reference evidence="2" key="1">
    <citation type="submission" date="2020-07" db="EMBL/GenBank/DDBJ databases">
        <authorList>
            <person name="Nazaruddin N."/>
        </authorList>
    </citation>
    <scope>NUCLEOTIDE SEQUENCE</scope>
</reference>
<dbReference type="EMBL" id="CAJDYZ010002439">
    <property type="protein sequence ID" value="CAD1469438.1"/>
    <property type="molecule type" value="Genomic_DNA"/>
</dbReference>
<proteinExistence type="predicted"/>
<accession>A0A6V7GUY6</accession>
<organism evidence="2 3">
    <name type="scientific">Heterotrigona itama</name>
    <dbReference type="NCBI Taxonomy" id="395501"/>
    <lineage>
        <taxon>Eukaryota</taxon>
        <taxon>Metazoa</taxon>
        <taxon>Ecdysozoa</taxon>
        <taxon>Arthropoda</taxon>
        <taxon>Hexapoda</taxon>
        <taxon>Insecta</taxon>
        <taxon>Pterygota</taxon>
        <taxon>Neoptera</taxon>
        <taxon>Endopterygota</taxon>
        <taxon>Hymenoptera</taxon>
        <taxon>Apocrita</taxon>
        <taxon>Aculeata</taxon>
        <taxon>Apoidea</taxon>
        <taxon>Anthophila</taxon>
        <taxon>Apidae</taxon>
        <taxon>Heterotrigona</taxon>
    </lineage>
</organism>
<name>A0A6V7GUY6_9HYME</name>
<dbReference type="AlphaFoldDB" id="A0A6V7GUY6"/>
<dbReference type="OrthoDB" id="7615470at2759"/>
<feature type="region of interest" description="Disordered" evidence="1">
    <location>
        <begin position="1"/>
        <end position="76"/>
    </location>
</feature>
<dbReference type="Proteomes" id="UP000752696">
    <property type="component" value="Unassembled WGS sequence"/>
</dbReference>
<evidence type="ECO:0000313" key="3">
    <source>
        <dbReference type="Proteomes" id="UP000752696"/>
    </source>
</evidence>
<comment type="caution">
    <text evidence="2">The sequence shown here is derived from an EMBL/GenBank/DDBJ whole genome shotgun (WGS) entry which is preliminary data.</text>
</comment>
<keyword evidence="3" id="KW-1185">Reference proteome</keyword>
<sequence length="266" mass="28334">MTTRASAARRRASSCPPTPPILDKRRSAPRTSPSTSTTTTTTTATSRPAAALRNGRATTPTAARGSTRDTRKRTSPRCTVRIDRCVRDAPEDLAALRPDIVVTHEPSRTVVVVDVTVPFDNTFSALERARLARIEKYAPLAAALNRNGCAVYVNGFVVGALGAWHPHNEGHFPFARLAALMRRLMVSETIAWFRDIYIEHVTGIRQYSSPESAAPGAAALATVFSTSTASVNIATSGATVALESISESGTIRRPLPGTPPPSGTST</sequence>
<gene>
    <name evidence="2" type="ORF">MHI_LOCUS125951</name>
</gene>